<evidence type="ECO:0000256" key="1">
    <source>
        <dbReference type="ARBA" id="ARBA00023125"/>
    </source>
</evidence>
<dbReference type="SUPFAM" id="SSF50249">
    <property type="entry name" value="Nucleic acid-binding proteins"/>
    <property type="match status" value="1"/>
</dbReference>
<accession>A0A1M7FRG7</accession>
<dbReference type="InterPro" id="IPR012340">
    <property type="entry name" value="NA-bd_OB-fold"/>
</dbReference>
<evidence type="ECO:0000256" key="3">
    <source>
        <dbReference type="SAM" id="MobiDB-lite"/>
    </source>
</evidence>
<protein>
    <submittedName>
        <fullName evidence="4">Single-stranded DNA-binding protein</fullName>
    </submittedName>
</protein>
<dbReference type="Pfam" id="PF00436">
    <property type="entry name" value="SSB"/>
    <property type="match status" value="1"/>
</dbReference>
<dbReference type="OrthoDB" id="8453953at2"/>
<organism evidence="4 5">
    <name type="scientific">Bradyrhizobium lablabi</name>
    <dbReference type="NCBI Taxonomy" id="722472"/>
    <lineage>
        <taxon>Bacteria</taxon>
        <taxon>Pseudomonadati</taxon>
        <taxon>Pseudomonadota</taxon>
        <taxon>Alphaproteobacteria</taxon>
        <taxon>Hyphomicrobiales</taxon>
        <taxon>Nitrobacteraceae</taxon>
        <taxon>Bradyrhizobium</taxon>
    </lineage>
</organism>
<proteinExistence type="predicted"/>
<dbReference type="Proteomes" id="UP000189935">
    <property type="component" value="Chromosome I"/>
</dbReference>
<sequence>MTAFALISGVIFRAPMQKTAKSGKLFTTCTVKAGADDNGGDFWNVLSFSESGQFELLRLEVGDAVSVRGKLKVETYAANDGTTKISRTIFADAALGLRPAPREKKQKAPPAGSKAADALAKQSILPDATPEIAAGGPAFFNDDIPFEAVR</sequence>
<evidence type="ECO:0000313" key="4">
    <source>
        <dbReference type="EMBL" id="SHM06671.1"/>
    </source>
</evidence>
<evidence type="ECO:0000313" key="5">
    <source>
        <dbReference type="Proteomes" id="UP000189935"/>
    </source>
</evidence>
<evidence type="ECO:0000256" key="2">
    <source>
        <dbReference type="PROSITE-ProRule" id="PRU00252"/>
    </source>
</evidence>
<name>A0A1M7FRG7_9BRAD</name>
<dbReference type="PROSITE" id="PS50935">
    <property type="entry name" value="SSB"/>
    <property type="match status" value="1"/>
</dbReference>
<dbReference type="EMBL" id="LT670844">
    <property type="protein sequence ID" value="SHM06671.1"/>
    <property type="molecule type" value="Genomic_DNA"/>
</dbReference>
<reference evidence="4 5" key="1">
    <citation type="submission" date="2016-11" db="EMBL/GenBank/DDBJ databases">
        <authorList>
            <person name="Jaros S."/>
            <person name="Januszkiewicz K."/>
            <person name="Wedrychowicz H."/>
        </authorList>
    </citation>
    <scope>NUCLEOTIDE SEQUENCE [LARGE SCALE GENOMIC DNA]</scope>
    <source>
        <strain evidence="4 5">GAS499</strain>
    </source>
</reference>
<keyword evidence="1 2" id="KW-0238">DNA-binding</keyword>
<dbReference type="AlphaFoldDB" id="A0A1M7FRG7"/>
<dbReference type="InterPro" id="IPR000424">
    <property type="entry name" value="Primosome_PriB/ssb"/>
</dbReference>
<gene>
    <name evidence="4" type="ORF">SAMN05444159_7582</name>
</gene>
<dbReference type="RefSeq" id="WP_079545997.1">
    <property type="nucleotide sequence ID" value="NZ_LT670844.1"/>
</dbReference>
<dbReference type="Gene3D" id="2.40.50.140">
    <property type="entry name" value="Nucleic acid-binding proteins"/>
    <property type="match status" value="1"/>
</dbReference>
<dbReference type="GO" id="GO:0003697">
    <property type="term" value="F:single-stranded DNA binding"/>
    <property type="evidence" value="ECO:0007669"/>
    <property type="project" value="InterPro"/>
</dbReference>
<feature type="region of interest" description="Disordered" evidence="3">
    <location>
        <begin position="98"/>
        <end position="119"/>
    </location>
</feature>